<dbReference type="EMBL" id="JAIWYP010000004">
    <property type="protein sequence ID" value="KAH3835244.1"/>
    <property type="molecule type" value="Genomic_DNA"/>
</dbReference>
<gene>
    <name evidence="1" type="ORF">DPMN_108592</name>
</gene>
<dbReference type="Proteomes" id="UP000828390">
    <property type="component" value="Unassembled WGS sequence"/>
</dbReference>
<protein>
    <submittedName>
        <fullName evidence="1">Uncharacterized protein</fullName>
    </submittedName>
</protein>
<keyword evidence="2" id="KW-1185">Reference proteome</keyword>
<accession>A0A9D4QLC9</accession>
<reference evidence="1" key="1">
    <citation type="journal article" date="2019" name="bioRxiv">
        <title>The Genome of the Zebra Mussel, Dreissena polymorpha: A Resource for Invasive Species Research.</title>
        <authorList>
            <person name="McCartney M.A."/>
            <person name="Auch B."/>
            <person name="Kono T."/>
            <person name="Mallez S."/>
            <person name="Zhang Y."/>
            <person name="Obille A."/>
            <person name="Becker A."/>
            <person name="Abrahante J.E."/>
            <person name="Garbe J."/>
            <person name="Badalamenti J.P."/>
            <person name="Herman A."/>
            <person name="Mangelson H."/>
            <person name="Liachko I."/>
            <person name="Sullivan S."/>
            <person name="Sone E.D."/>
            <person name="Koren S."/>
            <person name="Silverstein K.A.T."/>
            <person name="Beckman K.B."/>
            <person name="Gohl D.M."/>
        </authorList>
    </citation>
    <scope>NUCLEOTIDE SEQUENCE</scope>
    <source>
        <strain evidence="1">Duluth1</strain>
        <tissue evidence="1">Whole animal</tissue>
    </source>
</reference>
<proteinExistence type="predicted"/>
<evidence type="ECO:0000313" key="2">
    <source>
        <dbReference type="Proteomes" id="UP000828390"/>
    </source>
</evidence>
<comment type="caution">
    <text evidence="1">The sequence shown here is derived from an EMBL/GenBank/DDBJ whole genome shotgun (WGS) entry which is preliminary data.</text>
</comment>
<dbReference type="AlphaFoldDB" id="A0A9D4QLC9"/>
<evidence type="ECO:0000313" key="1">
    <source>
        <dbReference type="EMBL" id="KAH3835244.1"/>
    </source>
</evidence>
<sequence length="92" mass="10500">MRERQKKNQEIQQTSQKGDVSVVRTISDRLSDAKVQLMFNLSIVATAADVRYGSRKGLLTEAKKSCFCFQQCSPKNRDDKCSCIPNDQHNIY</sequence>
<name>A0A9D4QLC9_DREPO</name>
<organism evidence="1 2">
    <name type="scientific">Dreissena polymorpha</name>
    <name type="common">Zebra mussel</name>
    <name type="synonym">Mytilus polymorpha</name>
    <dbReference type="NCBI Taxonomy" id="45954"/>
    <lineage>
        <taxon>Eukaryota</taxon>
        <taxon>Metazoa</taxon>
        <taxon>Spiralia</taxon>
        <taxon>Lophotrochozoa</taxon>
        <taxon>Mollusca</taxon>
        <taxon>Bivalvia</taxon>
        <taxon>Autobranchia</taxon>
        <taxon>Heteroconchia</taxon>
        <taxon>Euheterodonta</taxon>
        <taxon>Imparidentia</taxon>
        <taxon>Neoheterodontei</taxon>
        <taxon>Myida</taxon>
        <taxon>Dreissenoidea</taxon>
        <taxon>Dreissenidae</taxon>
        <taxon>Dreissena</taxon>
    </lineage>
</organism>
<reference evidence="1" key="2">
    <citation type="submission" date="2020-11" db="EMBL/GenBank/DDBJ databases">
        <authorList>
            <person name="McCartney M.A."/>
            <person name="Auch B."/>
            <person name="Kono T."/>
            <person name="Mallez S."/>
            <person name="Becker A."/>
            <person name="Gohl D.M."/>
            <person name="Silverstein K.A.T."/>
            <person name="Koren S."/>
            <person name="Bechman K.B."/>
            <person name="Herman A."/>
            <person name="Abrahante J.E."/>
            <person name="Garbe J."/>
        </authorList>
    </citation>
    <scope>NUCLEOTIDE SEQUENCE</scope>
    <source>
        <strain evidence="1">Duluth1</strain>
        <tissue evidence="1">Whole animal</tissue>
    </source>
</reference>